<comment type="caution">
    <text evidence="1">The sequence shown here is derived from an EMBL/GenBank/DDBJ whole genome shotgun (WGS) entry which is preliminary data.</text>
</comment>
<evidence type="ECO:0000313" key="2">
    <source>
        <dbReference type="Proteomes" id="UP001231941"/>
    </source>
</evidence>
<gene>
    <name evidence="1" type="ORF">Q5Y73_09145</name>
</gene>
<proteinExistence type="predicted"/>
<accession>A0ABT9IYD9</accession>
<name>A0ABT9IYD9_9BACL</name>
<organism evidence="1 2">
    <name type="scientific">Chengkuizengella axinellae</name>
    <dbReference type="NCBI Taxonomy" id="3064388"/>
    <lineage>
        <taxon>Bacteria</taxon>
        <taxon>Bacillati</taxon>
        <taxon>Bacillota</taxon>
        <taxon>Bacilli</taxon>
        <taxon>Bacillales</taxon>
        <taxon>Paenibacillaceae</taxon>
        <taxon>Chengkuizengella</taxon>
    </lineage>
</organism>
<dbReference type="Proteomes" id="UP001231941">
    <property type="component" value="Unassembled WGS sequence"/>
</dbReference>
<sequence length="182" mass="21702">MEMYLYHYYEKSQGPFKSLSDLNMQEAEQIQNLIRKEGTLFASNRSENYIQIRFELEALARRLFIKKGGKPVNKSPHYMTLGACPWIKTWYVSGEEIKINVNEFEPKTISFTYGDLFPTMRFDDDKSYRKMIYTLEEIEEIIEIYGLPQEWNEDGAKGPERYIEVQIWDHKPLTKYENNILN</sequence>
<evidence type="ECO:0000313" key="1">
    <source>
        <dbReference type="EMBL" id="MDP5274273.1"/>
    </source>
</evidence>
<reference evidence="1 2" key="1">
    <citation type="submission" date="2023-08" db="EMBL/GenBank/DDBJ databases">
        <authorList>
            <person name="Park J.-S."/>
        </authorList>
    </citation>
    <scope>NUCLEOTIDE SEQUENCE [LARGE SCALE GENOMIC DNA]</scope>
    <source>
        <strain evidence="1 2">2205SS18-9</strain>
    </source>
</reference>
<keyword evidence="2" id="KW-1185">Reference proteome</keyword>
<dbReference type="RefSeq" id="WP_305991558.1">
    <property type="nucleotide sequence ID" value="NZ_JAVAMP010000002.1"/>
</dbReference>
<protein>
    <submittedName>
        <fullName evidence="1">Uncharacterized protein</fullName>
    </submittedName>
</protein>
<dbReference type="EMBL" id="JAVAMP010000002">
    <property type="protein sequence ID" value="MDP5274273.1"/>
    <property type="molecule type" value="Genomic_DNA"/>
</dbReference>